<dbReference type="EMBL" id="SMYL01000001">
    <property type="protein sequence ID" value="TDK68339.1"/>
    <property type="molecule type" value="Genomic_DNA"/>
</dbReference>
<evidence type="ECO:0000313" key="6">
    <source>
        <dbReference type="EMBL" id="TDK68339.1"/>
    </source>
</evidence>
<proteinExistence type="inferred from homology"/>
<organism evidence="6 7">
    <name type="scientific">Sapientia aquatica</name>
    <dbReference type="NCBI Taxonomy" id="1549640"/>
    <lineage>
        <taxon>Bacteria</taxon>
        <taxon>Pseudomonadati</taxon>
        <taxon>Pseudomonadota</taxon>
        <taxon>Betaproteobacteria</taxon>
        <taxon>Burkholderiales</taxon>
        <taxon>Oxalobacteraceae</taxon>
        <taxon>Sapientia</taxon>
    </lineage>
</organism>
<comment type="caution">
    <text evidence="6">The sequence shown here is derived from an EMBL/GenBank/DDBJ whole genome shotgun (WGS) entry which is preliminary data.</text>
</comment>
<keyword evidence="6" id="KW-0969">Cilium</keyword>
<dbReference type="Pfam" id="PF02049">
    <property type="entry name" value="FliE"/>
    <property type="match status" value="1"/>
</dbReference>
<name>A0A4R5W5L2_9BURK</name>
<evidence type="ECO:0000313" key="7">
    <source>
        <dbReference type="Proteomes" id="UP000294829"/>
    </source>
</evidence>
<keyword evidence="3 4" id="KW-0975">Bacterial flagellum</keyword>
<dbReference type="PRINTS" id="PR01006">
    <property type="entry name" value="FLGHOOKFLIE"/>
</dbReference>
<dbReference type="GO" id="GO:0005198">
    <property type="term" value="F:structural molecule activity"/>
    <property type="evidence" value="ECO:0007669"/>
    <property type="project" value="UniProtKB-UniRule"/>
</dbReference>
<dbReference type="RefSeq" id="WP_133324906.1">
    <property type="nucleotide sequence ID" value="NZ_SMYL01000001.1"/>
</dbReference>
<dbReference type="NCBIfam" id="TIGR00205">
    <property type="entry name" value="fliE"/>
    <property type="match status" value="1"/>
</dbReference>
<dbReference type="GO" id="GO:0071973">
    <property type="term" value="P:bacterial-type flagellum-dependent cell motility"/>
    <property type="evidence" value="ECO:0007669"/>
    <property type="project" value="InterPro"/>
</dbReference>
<evidence type="ECO:0000256" key="2">
    <source>
        <dbReference type="ARBA" id="ARBA00009272"/>
    </source>
</evidence>
<comment type="subcellular location">
    <subcellularLocation>
        <location evidence="1 4">Bacterial flagellum basal body</location>
    </subcellularLocation>
</comment>
<dbReference type="HAMAP" id="MF_00724">
    <property type="entry name" value="FliE"/>
    <property type="match status" value="1"/>
</dbReference>
<dbReference type="GO" id="GO:0009425">
    <property type="term" value="C:bacterial-type flagellum basal body"/>
    <property type="evidence" value="ECO:0007669"/>
    <property type="project" value="UniProtKB-SubCell"/>
</dbReference>
<dbReference type="PANTHER" id="PTHR34653:SF1">
    <property type="entry name" value="FLAGELLAR HOOK-BASAL BODY COMPLEX PROTEIN FLIE"/>
    <property type="match status" value="1"/>
</dbReference>
<dbReference type="Proteomes" id="UP000294829">
    <property type="component" value="Unassembled WGS sequence"/>
</dbReference>
<keyword evidence="6" id="KW-0282">Flagellum</keyword>
<dbReference type="InterPro" id="IPR001624">
    <property type="entry name" value="FliE"/>
</dbReference>
<dbReference type="GO" id="GO:0003774">
    <property type="term" value="F:cytoskeletal motor activity"/>
    <property type="evidence" value="ECO:0007669"/>
    <property type="project" value="InterPro"/>
</dbReference>
<reference evidence="6 7" key="1">
    <citation type="submission" date="2019-03" db="EMBL/GenBank/DDBJ databases">
        <title>Sapientia aquatica gen. nov., sp. nov., isolated from a crater lake.</title>
        <authorList>
            <person name="Felfoldi T."/>
            <person name="Szabo A."/>
            <person name="Toth E."/>
            <person name="Schumann P."/>
            <person name="Keki Z."/>
            <person name="Marialigeti K."/>
            <person name="Mathe I."/>
        </authorList>
    </citation>
    <scope>NUCLEOTIDE SEQUENCE [LARGE SCALE GENOMIC DNA]</scope>
    <source>
        <strain evidence="6 7">SA-152</strain>
    </source>
</reference>
<evidence type="ECO:0000256" key="5">
    <source>
        <dbReference type="NCBIfam" id="TIGR00205"/>
    </source>
</evidence>
<protein>
    <recommendedName>
        <fullName evidence="4 5">Flagellar hook-basal body complex protein FliE</fullName>
    </recommendedName>
</protein>
<dbReference type="PANTHER" id="PTHR34653">
    <property type="match status" value="1"/>
</dbReference>
<dbReference type="OrthoDB" id="8909229at2"/>
<evidence type="ECO:0000256" key="1">
    <source>
        <dbReference type="ARBA" id="ARBA00004117"/>
    </source>
</evidence>
<evidence type="ECO:0000256" key="3">
    <source>
        <dbReference type="ARBA" id="ARBA00023143"/>
    </source>
</evidence>
<sequence length="138" mass="13820">MSIGISSGQIDSMLAMIRSTAAQVTPPSAAGLGNGNSLNSGVGNVGGVGGVGGVTSVGNVAGTAKVSFADALKNSLGQVNQIQAQAQQMGDSFAAGDDKVSLSDVMISTQKANISLQTTVQVRNKMVAAYNDIMNMQV</sequence>
<accession>A0A4R5W5L2</accession>
<gene>
    <name evidence="4 6" type="primary">fliE</name>
    <name evidence="6" type="ORF">E2I14_02010</name>
</gene>
<keyword evidence="7" id="KW-1185">Reference proteome</keyword>
<evidence type="ECO:0000256" key="4">
    <source>
        <dbReference type="HAMAP-Rule" id="MF_00724"/>
    </source>
</evidence>
<comment type="similarity">
    <text evidence="2 4">Belongs to the FliE family.</text>
</comment>
<keyword evidence="6" id="KW-0966">Cell projection</keyword>
<dbReference type="AlphaFoldDB" id="A0A4R5W5L2"/>